<gene>
    <name evidence="1" type="ORF">FA95DRAFT_223201</name>
</gene>
<protein>
    <submittedName>
        <fullName evidence="1">Uncharacterized protein</fullName>
    </submittedName>
</protein>
<evidence type="ECO:0000313" key="1">
    <source>
        <dbReference type="EMBL" id="KAI0044724.1"/>
    </source>
</evidence>
<comment type="caution">
    <text evidence="1">The sequence shown here is derived from an EMBL/GenBank/DDBJ whole genome shotgun (WGS) entry which is preliminary data.</text>
</comment>
<organism evidence="1 2">
    <name type="scientific">Auriscalpium vulgare</name>
    <dbReference type="NCBI Taxonomy" id="40419"/>
    <lineage>
        <taxon>Eukaryota</taxon>
        <taxon>Fungi</taxon>
        <taxon>Dikarya</taxon>
        <taxon>Basidiomycota</taxon>
        <taxon>Agaricomycotina</taxon>
        <taxon>Agaricomycetes</taxon>
        <taxon>Russulales</taxon>
        <taxon>Auriscalpiaceae</taxon>
        <taxon>Auriscalpium</taxon>
    </lineage>
</organism>
<keyword evidence="2" id="KW-1185">Reference proteome</keyword>
<dbReference type="Proteomes" id="UP000814033">
    <property type="component" value="Unassembled WGS sequence"/>
</dbReference>
<reference evidence="1" key="1">
    <citation type="submission" date="2021-02" db="EMBL/GenBank/DDBJ databases">
        <authorList>
            <consortium name="DOE Joint Genome Institute"/>
            <person name="Ahrendt S."/>
            <person name="Looney B.P."/>
            <person name="Miyauchi S."/>
            <person name="Morin E."/>
            <person name="Drula E."/>
            <person name="Courty P.E."/>
            <person name="Chicoki N."/>
            <person name="Fauchery L."/>
            <person name="Kohler A."/>
            <person name="Kuo A."/>
            <person name="Labutti K."/>
            <person name="Pangilinan J."/>
            <person name="Lipzen A."/>
            <person name="Riley R."/>
            <person name="Andreopoulos W."/>
            <person name="He G."/>
            <person name="Johnson J."/>
            <person name="Barry K.W."/>
            <person name="Grigoriev I.V."/>
            <person name="Nagy L."/>
            <person name="Hibbett D."/>
            <person name="Henrissat B."/>
            <person name="Matheny P.B."/>
            <person name="Labbe J."/>
            <person name="Martin F."/>
        </authorList>
    </citation>
    <scope>NUCLEOTIDE SEQUENCE</scope>
    <source>
        <strain evidence="1">FP105234-sp</strain>
    </source>
</reference>
<reference evidence="1" key="2">
    <citation type="journal article" date="2022" name="New Phytol.">
        <title>Evolutionary transition to the ectomycorrhizal habit in the genomes of a hyperdiverse lineage of mushroom-forming fungi.</title>
        <authorList>
            <person name="Looney B."/>
            <person name="Miyauchi S."/>
            <person name="Morin E."/>
            <person name="Drula E."/>
            <person name="Courty P.E."/>
            <person name="Kohler A."/>
            <person name="Kuo A."/>
            <person name="LaButti K."/>
            <person name="Pangilinan J."/>
            <person name="Lipzen A."/>
            <person name="Riley R."/>
            <person name="Andreopoulos W."/>
            <person name="He G."/>
            <person name="Johnson J."/>
            <person name="Nolan M."/>
            <person name="Tritt A."/>
            <person name="Barry K.W."/>
            <person name="Grigoriev I.V."/>
            <person name="Nagy L.G."/>
            <person name="Hibbett D."/>
            <person name="Henrissat B."/>
            <person name="Matheny P.B."/>
            <person name="Labbe J."/>
            <person name="Martin F.M."/>
        </authorList>
    </citation>
    <scope>NUCLEOTIDE SEQUENCE</scope>
    <source>
        <strain evidence="1">FP105234-sp</strain>
    </source>
</reference>
<proteinExistence type="predicted"/>
<accession>A0ACB8RKD7</accession>
<dbReference type="EMBL" id="MU275973">
    <property type="protein sequence ID" value="KAI0044724.1"/>
    <property type="molecule type" value="Genomic_DNA"/>
</dbReference>
<name>A0ACB8RKD7_9AGAM</name>
<sequence length="642" mass="71712">MSSRAARKSEPTPNNPSLATSYWDSALAARVPAIIPLSIPETPLSTFDEEERAIIRVVRQLRTLRNNRASISCLPPELLTRIFALCAPADTPEVEYGRQDYFTYYEGEDITAETCAEVANSTPDKGKNWTPGTRHKRDAGKDLDPDDEYERAASRFVDDQLRKQYRARPLIAVTHVCRAWRALALNSAILWAVVDLSFGEHGAHEMVRRAQNAPLTFIRIMHDVDGDTDFMIPPMSALRLIIDNSPRVRALRLDGHQQALDTLLNGFPAEMPLLESLHLKKVVTDYEDSSVLFGNASTLHAPRLRHLVSHEFYRTVDWARPSLHGLESLYMVLEHARITPLSSVLDMLDGLQNLARLYIAISSFIAHSEWLSPSLRSRRVVFRRLMQLTLRSSPSECTYLLAIFAVPARTLVRLNADCVNAPGEDCTGLFALLRQWMGSREGTREHLFEPVAARIRSPQGDPSRVLVEAWPEYPGNLHICRPSTGRAEEPEPEVLVDITRTRGFGGAEAESTIAAAACELFRGTALTQVAVTAALNLGGWDSLAARSPRLRRVCAWGSTGQSLMNMLVYQALSTTEYPGDAPRANVLPHLSSLILLCIRKNRQDAELFSGWCAERARSGQPVPEVVLKLNRYSTTDIYGQWQ</sequence>
<evidence type="ECO:0000313" key="2">
    <source>
        <dbReference type="Proteomes" id="UP000814033"/>
    </source>
</evidence>